<proteinExistence type="predicted"/>
<protein>
    <submittedName>
        <fullName evidence="3">UDP-2,4-diacetamido-2,4, 6-trideoxy-beta-L-altropyranose hydrolase</fullName>
        <ecNumber evidence="3">3.6.1.57</ecNumber>
    </submittedName>
</protein>
<keyword evidence="1" id="KW-0472">Membrane</keyword>
<keyword evidence="3" id="KW-0378">Hydrolase</keyword>
<organism evidence="3 4">
    <name type="scientific">Paenibacillus phytohabitans</name>
    <dbReference type="NCBI Taxonomy" id="2654978"/>
    <lineage>
        <taxon>Bacteria</taxon>
        <taxon>Bacillati</taxon>
        <taxon>Bacillota</taxon>
        <taxon>Bacilli</taxon>
        <taxon>Bacillales</taxon>
        <taxon>Paenibacillaceae</taxon>
        <taxon>Paenibacillus</taxon>
    </lineage>
</organism>
<dbReference type="Pfam" id="PF04101">
    <property type="entry name" value="Glyco_tran_28_C"/>
    <property type="match status" value="1"/>
</dbReference>
<dbReference type="Gene3D" id="3.40.50.2000">
    <property type="entry name" value="Glycogen Phosphorylase B"/>
    <property type="match status" value="1"/>
</dbReference>
<dbReference type="PANTHER" id="PTHR21015">
    <property type="entry name" value="UDP-N-ACETYLGLUCOSAMINE--N-ACETYLMURAMYL-(PENTAPEPTIDE) PYROPHOSPHORYL-UNDECAPRENOL N-ACETYLGLUCOSAMINE TRANSFERASE 1"/>
    <property type="match status" value="1"/>
</dbReference>
<keyword evidence="4" id="KW-1185">Reference proteome</keyword>
<dbReference type="EMBL" id="WHOB01000097">
    <property type="protein sequence ID" value="NOU84055.1"/>
    <property type="molecule type" value="Genomic_DNA"/>
</dbReference>
<evidence type="ECO:0000313" key="4">
    <source>
        <dbReference type="Proteomes" id="UP000596857"/>
    </source>
</evidence>
<dbReference type="InterPro" id="IPR020023">
    <property type="entry name" value="PseG"/>
</dbReference>
<name>A0ABX1YSI9_9BACL</name>
<feature type="domain" description="Glycosyl transferase family 28 C-terminal" evidence="2">
    <location>
        <begin position="225"/>
        <end position="346"/>
    </location>
</feature>
<comment type="caution">
    <text evidence="3">The sequence shown here is derived from an EMBL/GenBank/DDBJ whole genome shotgun (WGS) entry which is preliminary data.</text>
</comment>
<dbReference type="EC" id="3.6.1.57" evidence="3"/>
<dbReference type="InterPro" id="IPR007235">
    <property type="entry name" value="Glyco_trans_28_C"/>
</dbReference>
<dbReference type="NCBIfam" id="TIGR03590">
    <property type="entry name" value="PseG"/>
    <property type="match status" value="1"/>
</dbReference>
<gene>
    <name evidence="3" type="primary">pseG</name>
    <name evidence="3" type="ORF">GC101_34935</name>
</gene>
<dbReference type="PANTHER" id="PTHR21015:SF22">
    <property type="entry name" value="GLYCOSYLTRANSFERASE"/>
    <property type="match status" value="1"/>
</dbReference>
<evidence type="ECO:0000313" key="3">
    <source>
        <dbReference type="EMBL" id="NOU84055.1"/>
    </source>
</evidence>
<dbReference type="Gene3D" id="3.40.50.11190">
    <property type="match status" value="1"/>
</dbReference>
<dbReference type="Proteomes" id="UP000596857">
    <property type="component" value="Unassembled WGS sequence"/>
</dbReference>
<evidence type="ECO:0000256" key="1">
    <source>
        <dbReference type="ARBA" id="ARBA00023136"/>
    </source>
</evidence>
<accession>A0ABX1YSI9</accession>
<dbReference type="SUPFAM" id="SSF53756">
    <property type="entry name" value="UDP-Glycosyltransferase/glycogen phosphorylase"/>
    <property type="match status" value="1"/>
</dbReference>
<evidence type="ECO:0000259" key="2">
    <source>
        <dbReference type="Pfam" id="PF04101"/>
    </source>
</evidence>
<reference evidence="3 4" key="1">
    <citation type="submission" date="2019-10" db="EMBL/GenBank/DDBJ databases">
        <title>Description of Paenibacillus terricola sp. nov.</title>
        <authorList>
            <person name="Carlier A."/>
            <person name="Qi S."/>
        </authorList>
    </citation>
    <scope>NUCLEOTIDE SEQUENCE [LARGE SCALE GENOMIC DNA]</scope>
    <source>
        <strain evidence="3 4">LMG 31459</strain>
    </source>
</reference>
<dbReference type="GO" id="GO:0016787">
    <property type="term" value="F:hydrolase activity"/>
    <property type="evidence" value="ECO:0007669"/>
    <property type="project" value="UniProtKB-KW"/>
</dbReference>
<sequence length="370" mass="40604">MDRMVTGAHKQVNIFFRVDSSRQMGTGHVMRCLTLANELAGRGAGVTFICRDLPGNLAHYIMDQGHQVLLLPAPGDPAYAASWLQVDWRRDAAETAERMTSSSPADCLIIDHYGIDHKWEAVLAEKVDRIVVIDDLADRPHQCSMLLDANESYAKDRYQGLVPDGCVKLIGTRYTLLRPEFRSARRRLAERDGRINRILVFFGGTDPTGETLKTLQALTLPAFADIHIDVVTGAMNNNKEAIAEACSAMPNAVFHCQIDYIAELMRKADLSIGAGGSTTWERCYLGLPTLSVVTADNQREITALVHDKGAARCLGLSADVTVQRIEDGLNEMLASPSLVKEMSEKALQLMGEGRLNEVIDRIMGGDNGGH</sequence>